<dbReference type="GO" id="GO:0008270">
    <property type="term" value="F:zinc ion binding"/>
    <property type="evidence" value="ECO:0007669"/>
    <property type="project" value="UniProtKB-KW"/>
</dbReference>
<keyword evidence="12" id="KW-1185">Reference proteome</keyword>
<dbReference type="CDD" id="cd14954">
    <property type="entry name" value="NHL_TRIM71_like"/>
    <property type="match status" value="1"/>
</dbReference>
<evidence type="ECO:0000259" key="10">
    <source>
        <dbReference type="PROSITE" id="PS50119"/>
    </source>
</evidence>
<dbReference type="SMART" id="SM00336">
    <property type="entry name" value="BBOX"/>
    <property type="match status" value="2"/>
</dbReference>
<feature type="domain" description="B box-type" evidence="10">
    <location>
        <begin position="330"/>
        <end position="371"/>
    </location>
</feature>
<evidence type="ECO:0000256" key="1">
    <source>
        <dbReference type="ARBA" id="ARBA00022723"/>
    </source>
</evidence>
<comment type="caution">
    <text evidence="11">The sequence shown here is derived from an EMBL/GenBank/DDBJ whole genome shotgun (WGS) entry which is preliminary data.</text>
</comment>
<dbReference type="PROSITE" id="PS50119">
    <property type="entry name" value="ZF_BBOX"/>
    <property type="match status" value="2"/>
</dbReference>
<dbReference type="FunFam" id="2.120.10.30:FF:000037">
    <property type="entry name" value="Uncharacterized protein, isoform E"/>
    <property type="match status" value="1"/>
</dbReference>
<feature type="compositionally biased region" description="Polar residues" evidence="9">
    <location>
        <begin position="301"/>
        <end position="318"/>
    </location>
</feature>
<keyword evidence="1" id="KW-0479">Metal-binding</keyword>
<keyword evidence="8" id="KW-0175">Coiled coil</keyword>
<dbReference type="GO" id="GO:0003723">
    <property type="term" value="F:RNA binding"/>
    <property type="evidence" value="ECO:0007669"/>
    <property type="project" value="UniProtKB-KW"/>
</dbReference>
<evidence type="ECO:0000256" key="9">
    <source>
        <dbReference type="SAM" id="MobiDB-lite"/>
    </source>
</evidence>
<feature type="repeat" description="NHL" evidence="7">
    <location>
        <begin position="888"/>
        <end position="928"/>
    </location>
</feature>
<organism evidence="11 12">
    <name type="scientific">Geodia barretti</name>
    <name type="common">Barrett's horny sponge</name>
    <dbReference type="NCBI Taxonomy" id="519541"/>
    <lineage>
        <taxon>Eukaryota</taxon>
        <taxon>Metazoa</taxon>
        <taxon>Porifera</taxon>
        <taxon>Demospongiae</taxon>
        <taxon>Heteroscleromorpha</taxon>
        <taxon>Tetractinellida</taxon>
        <taxon>Astrophorina</taxon>
        <taxon>Geodiidae</taxon>
        <taxon>Geodia</taxon>
    </lineage>
</organism>
<feature type="repeat" description="NHL" evidence="7">
    <location>
        <begin position="699"/>
        <end position="742"/>
    </location>
</feature>
<feature type="region of interest" description="Disordered" evidence="9">
    <location>
        <begin position="30"/>
        <end position="50"/>
    </location>
</feature>
<dbReference type="SUPFAM" id="SSF81296">
    <property type="entry name" value="E set domains"/>
    <property type="match status" value="1"/>
</dbReference>
<dbReference type="InterPro" id="IPR014756">
    <property type="entry name" value="Ig_E-set"/>
</dbReference>
<keyword evidence="3 5" id="KW-0863">Zinc-finger</keyword>
<reference evidence="11" key="1">
    <citation type="submission" date="2023-03" db="EMBL/GenBank/DDBJ databases">
        <authorList>
            <person name="Steffen K."/>
            <person name="Cardenas P."/>
        </authorList>
    </citation>
    <scope>NUCLEOTIDE SEQUENCE</scope>
</reference>
<name>A0AA35X5V7_GEOBA</name>
<evidence type="ECO:0000256" key="8">
    <source>
        <dbReference type="SAM" id="Coils"/>
    </source>
</evidence>
<dbReference type="SMART" id="SM00557">
    <property type="entry name" value="IG_FLMN"/>
    <property type="match status" value="1"/>
</dbReference>
<evidence type="ECO:0000256" key="3">
    <source>
        <dbReference type="ARBA" id="ARBA00022771"/>
    </source>
</evidence>
<dbReference type="PROSITE" id="PS50194">
    <property type="entry name" value="FILAMIN_REPEAT"/>
    <property type="match status" value="1"/>
</dbReference>
<dbReference type="InterPro" id="IPR001298">
    <property type="entry name" value="Filamin/ABP280_rpt"/>
</dbReference>
<dbReference type="GO" id="GO:0000932">
    <property type="term" value="C:P-body"/>
    <property type="evidence" value="ECO:0007669"/>
    <property type="project" value="UniProtKB-SubCell"/>
</dbReference>
<dbReference type="Pfam" id="PF00630">
    <property type="entry name" value="Filamin"/>
    <property type="match status" value="1"/>
</dbReference>
<dbReference type="GO" id="GO:0043161">
    <property type="term" value="P:proteasome-mediated ubiquitin-dependent protein catabolic process"/>
    <property type="evidence" value="ECO:0007669"/>
    <property type="project" value="TreeGrafter"/>
</dbReference>
<dbReference type="InterPro" id="IPR011042">
    <property type="entry name" value="6-blade_b-propeller_TolB-like"/>
</dbReference>
<feature type="domain" description="B box-type" evidence="10">
    <location>
        <begin position="254"/>
        <end position="299"/>
    </location>
</feature>
<dbReference type="PANTHER" id="PTHR24104">
    <property type="entry name" value="E3 UBIQUITIN-PROTEIN LIGASE NHLRC1-RELATED"/>
    <property type="match status" value="1"/>
</dbReference>
<keyword evidence="4" id="KW-0862">Zinc</keyword>
<dbReference type="Pfam" id="PF01436">
    <property type="entry name" value="NHL"/>
    <property type="match status" value="6"/>
</dbReference>
<dbReference type="AlphaFoldDB" id="A0AA35X5V7"/>
<dbReference type="InterPro" id="IPR001258">
    <property type="entry name" value="NHL_repeat"/>
</dbReference>
<feature type="repeat" description="NHL" evidence="7">
    <location>
        <begin position="841"/>
        <end position="884"/>
    </location>
</feature>
<feature type="region of interest" description="Disordered" evidence="9">
    <location>
        <begin position="301"/>
        <end position="320"/>
    </location>
</feature>
<protein>
    <submittedName>
        <fullName evidence="11">E3 ubiquitin-protein ligase TRIM71</fullName>
    </submittedName>
</protein>
<dbReference type="GO" id="GO:0000209">
    <property type="term" value="P:protein polyubiquitination"/>
    <property type="evidence" value="ECO:0007669"/>
    <property type="project" value="TreeGrafter"/>
</dbReference>
<feature type="repeat" description="Filamin" evidence="6">
    <location>
        <begin position="536"/>
        <end position="639"/>
    </location>
</feature>
<dbReference type="Gene3D" id="2.120.10.30">
    <property type="entry name" value="TolB, C-terminal domain"/>
    <property type="match status" value="3"/>
</dbReference>
<evidence type="ECO:0000256" key="4">
    <source>
        <dbReference type="ARBA" id="ARBA00022833"/>
    </source>
</evidence>
<accession>A0AA35X5V7</accession>
<dbReference type="PANTHER" id="PTHR24104:SF48">
    <property type="entry name" value="PROTEIN WECH"/>
    <property type="match status" value="1"/>
</dbReference>
<gene>
    <name evidence="11" type="ORF">GBAR_LOCUS21676</name>
</gene>
<dbReference type="InterPro" id="IPR017868">
    <property type="entry name" value="Filamin/ABP280_repeat-like"/>
</dbReference>
<dbReference type="Proteomes" id="UP001174909">
    <property type="component" value="Unassembled WGS sequence"/>
</dbReference>
<evidence type="ECO:0000256" key="7">
    <source>
        <dbReference type="PROSITE-ProRule" id="PRU00504"/>
    </source>
</evidence>
<dbReference type="PROSITE" id="PS51125">
    <property type="entry name" value="NHL"/>
    <property type="match status" value="6"/>
</dbReference>
<dbReference type="Gene3D" id="2.60.40.10">
    <property type="entry name" value="Immunoglobulins"/>
    <property type="match status" value="1"/>
</dbReference>
<feature type="repeat" description="NHL" evidence="7">
    <location>
        <begin position="746"/>
        <end position="790"/>
    </location>
</feature>
<feature type="repeat" description="NHL" evidence="7">
    <location>
        <begin position="794"/>
        <end position="837"/>
    </location>
</feature>
<keyword evidence="2" id="KW-0677">Repeat</keyword>
<dbReference type="InterPro" id="IPR013783">
    <property type="entry name" value="Ig-like_fold"/>
</dbReference>
<feature type="repeat" description="NHL" evidence="7">
    <location>
        <begin position="656"/>
        <end position="695"/>
    </location>
</feature>
<evidence type="ECO:0000313" key="11">
    <source>
        <dbReference type="EMBL" id="CAI8038922.1"/>
    </source>
</evidence>
<dbReference type="Gene3D" id="3.30.160.60">
    <property type="entry name" value="Classic Zinc Finger"/>
    <property type="match status" value="1"/>
</dbReference>
<dbReference type="InterPro" id="IPR050952">
    <property type="entry name" value="TRIM-NHL_E3_ligases"/>
</dbReference>
<dbReference type="GO" id="GO:0061630">
    <property type="term" value="F:ubiquitin protein ligase activity"/>
    <property type="evidence" value="ECO:0007669"/>
    <property type="project" value="TreeGrafter"/>
</dbReference>
<proteinExistence type="predicted"/>
<dbReference type="SUPFAM" id="SSF57845">
    <property type="entry name" value="B-box zinc-binding domain"/>
    <property type="match status" value="1"/>
</dbReference>
<dbReference type="Pfam" id="PF00643">
    <property type="entry name" value="zf-B_box"/>
    <property type="match status" value="1"/>
</dbReference>
<feature type="coiled-coil region" evidence="8">
    <location>
        <begin position="432"/>
        <end position="471"/>
    </location>
</feature>
<dbReference type="InterPro" id="IPR000315">
    <property type="entry name" value="Znf_B-box"/>
</dbReference>
<evidence type="ECO:0000256" key="6">
    <source>
        <dbReference type="PROSITE-ProRule" id="PRU00087"/>
    </source>
</evidence>
<dbReference type="SUPFAM" id="SSF101898">
    <property type="entry name" value="NHL repeat"/>
    <property type="match status" value="1"/>
</dbReference>
<evidence type="ECO:0000256" key="2">
    <source>
        <dbReference type="ARBA" id="ARBA00022737"/>
    </source>
</evidence>
<dbReference type="EMBL" id="CASHTH010003016">
    <property type="protein sequence ID" value="CAI8038922.1"/>
    <property type="molecule type" value="Genomic_DNA"/>
</dbReference>
<evidence type="ECO:0000256" key="5">
    <source>
        <dbReference type="PROSITE-ProRule" id="PRU00024"/>
    </source>
</evidence>
<evidence type="ECO:0000313" key="12">
    <source>
        <dbReference type="Proteomes" id="UP001174909"/>
    </source>
</evidence>
<sequence length="928" mass="101060">MAYVDFIPAEQRLSRFPFPAGTTYRTDFVKPQSGQQGPGGIPPPIGPPGQANGTRIVGLAPPSVNGSMVRPRPATLSYCPRCFVPYNAAVFPACPSCYPHHNVAQSLHQQSRGASAPRLQLTERSPGALSSLHHHLGPPLQPFQAEHLQASSSSSCERFMMTNMLNVVNDVLRDRDSEVEEHILPPPPLAGLASPLEQPPLPPHFKCEIESLHPFGGLQPVCSALPQSTTMPPSMPATTAVIPSYLTGLPALQPKANVCAVCHSDYVAFCIECQDFLCEACIAIHQQDLLCKDHRIVDSPTNSCAGSRRTSPPNTASARSPVDLEGFDDVQLASCSTHSDEKLSFFCNSCVKVVCTSCVIDQHPHHNCTALKEAYGRFRPNIEAVLGKSQVEVNMLDLSLKASEKMAESVATKKNEAITEVEKVFQAHHEALAQQEKEVVAQVNRIAELRLESLSTEREDIQETLLSLKLLNSAAENALCEENRGEMLVSHVKLTEKLQNSRVFGLSRNPTEDDSFMLKSNAAEARKALGSLCKLTTAPYPPLCTAMGEGLYHPRVNRLCTVILCTKDRLGEQCVHGGERLFVQLKAASSGGGLLPLDIRDNQDGSYSINFRPHMKGEHQLVVAIRGQHISGSPFTLLVDGGREYGRFGVVSQCWGSEGSGNGQFCRPWGICCDQQGNIIVGDRSNHRIQVFDSNGQLKYKFGSEGNRPGQFNRPAGVAVTREGHVVVADKDNHRIQVLKIDGTFLFMFGSKGGNDGQMIYPYDVAVNHMDGRIAITDTGNHRLLIFSHNGILLGKFGYKGYLCGHFDSPRGIAFNDDGHIIVSDFNVHHILVIHPDGTTARILGSQGSGNGQFMRPQGVAVDHMGNFVITDTRNNRIVIMHPMGHFIAKFGSSGTAPGQFDRPTSVCVLPDGRIAVVDFGNSRIQLF</sequence>